<dbReference type="PROSITE" id="PS51007">
    <property type="entry name" value="CYTC"/>
    <property type="match status" value="2"/>
</dbReference>
<dbReference type="InterPro" id="IPR009056">
    <property type="entry name" value="Cyt_c-like_dom"/>
</dbReference>
<organism evidence="6 7">
    <name type="scientific">Rhizobium herbae</name>
    <dbReference type="NCBI Taxonomy" id="508661"/>
    <lineage>
        <taxon>Bacteria</taxon>
        <taxon>Pseudomonadati</taxon>
        <taxon>Pseudomonadota</taxon>
        <taxon>Alphaproteobacteria</taxon>
        <taxon>Hyphomicrobiales</taxon>
        <taxon>Rhizobiaceae</taxon>
        <taxon>Rhizobium/Agrobacterium group</taxon>
        <taxon>Rhizobium</taxon>
    </lineage>
</organism>
<evidence type="ECO:0000313" key="6">
    <source>
        <dbReference type="EMBL" id="MBP1859708.1"/>
    </source>
</evidence>
<keyword evidence="2 4" id="KW-0479">Metal-binding</keyword>
<protein>
    <submittedName>
        <fullName evidence="6">Mono/diheme cytochrome c family protein</fullName>
    </submittedName>
</protein>
<dbReference type="RefSeq" id="WP_209853729.1">
    <property type="nucleotide sequence ID" value="NZ_JAGGJV010000005.1"/>
</dbReference>
<sequence length="311" mass="33077">MGARVRKLVSAVVLFGVVAGGTAWFLTKPEPWPASHWDGLGEPDIANGEQVFWAGGCTSCHAAPKSEGDAKLVLTGGLPLKSPFGTFHVPNISPDDTAGIGGWTLAEFGDAMTRGVGKKGEHLYPSFPYGSYARLTPKDINDLWGFLKTLPKSANVAAPHDLPFPFNIRLSLGGWKLLFFTDKPRVTVDTSNPKIARGQYLVEGPGHCGECHTPRNALGGFETAEWLAGAPNPEGEGRIPNITPGSKSIGGWSESDIANYLETGFTPDFDSAGGSMVEVQQNMAKLPASDREAIAAYLKAVPAKESQATER</sequence>
<feature type="domain" description="Cytochrome c" evidence="5">
    <location>
        <begin position="43"/>
        <end position="151"/>
    </location>
</feature>
<evidence type="ECO:0000256" key="3">
    <source>
        <dbReference type="ARBA" id="ARBA00023004"/>
    </source>
</evidence>
<evidence type="ECO:0000256" key="4">
    <source>
        <dbReference type="PROSITE-ProRule" id="PRU00433"/>
    </source>
</evidence>
<accession>A0ABS4EP35</accession>
<evidence type="ECO:0000313" key="7">
    <source>
        <dbReference type="Proteomes" id="UP000823786"/>
    </source>
</evidence>
<comment type="caution">
    <text evidence="6">The sequence shown here is derived from an EMBL/GenBank/DDBJ whole genome shotgun (WGS) entry which is preliminary data.</text>
</comment>
<dbReference type="Gene3D" id="1.10.760.10">
    <property type="entry name" value="Cytochrome c-like domain"/>
    <property type="match status" value="2"/>
</dbReference>
<evidence type="ECO:0000256" key="1">
    <source>
        <dbReference type="ARBA" id="ARBA00022617"/>
    </source>
</evidence>
<keyword evidence="7" id="KW-1185">Reference proteome</keyword>
<dbReference type="InterPro" id="IPR051459">
    <property type="entry name" value="Cytochrome_c-type_DH"/>
</dbReference>
<keyword evidence="1 4" id="KW-0349">Heme</keyword>
<feature type="domain" description="Cytochrome c" evidence="5">
    <location>
        <begin position="193"/>
        <end position="302"/>
    </location>
</feature>
<dbReference type="EMBL" id="JAGGJV010000005">
    <property type="protein sequence ID" value="MBP1859708.1"/>
    <property type="molecule type" value="Genomic_DNA"/>
</dbReference>
<dbReference type="Pfam" id="PF00034">
    <property type="entry name" value="Cytochrom_C"/>
    <property type="match status" value="1"/>
</dbReference>
<name>A0ABS4EP35_9HYPH</name>
<dbReference type="PANTHER" id="PTHR35008">
    <property type="entry name" value="BLL4482 PROTEIN-RELATED"/>
    <property type="match status" value="1"/>
</dbReference>
<reference evidence="6 7" key="1">
    <citation type="submission" date="2021-03" db="EMBL/GenBank/DDBJ databases">
        <title>Genomic Encyclopedia of Type Strains, Phase IV (KMG-IV): sequencing the most valuable type-strain genomes for metagenomic binning, comparative biology and taxonomic classification.</title>
        <authorList>
            <person name="Goeker M."/>
        </authorList>
    </citation>
    <scope>NUCLEOTIDE SEQUENCE [LARGE SCALE GENOMIC DNA]</scope>
    <source>
        <strain evidence="6 7">DSM 26427</strain>
    </source>
</reference>
<gene>
    <name evidence="6" type="ORF">J2Z75_003225</name>
</gene>
<keyword evidence="3 4" id="KW-0408">Iron</keyword>
<dbReference type="PANTHER" id="PTHR35008:SF8">
    <property type="entry name" value="ALCOHOL DEHYDROGENASE CYTOCHROME C SUBUNIT"/>
    <property type="match status" value="1"/>
</dbReference>
<dbReference type="SUPFAM" id="SSF46626">
    <property type="entry name" value="Cytochrome c"/>
    <property type="match status" value="2"/>
</dbReference>
<dbReference type="Proteomes" id="UP000823786">
    <property type="component" value="Unassembled WGS sequence"/>
</dbReference>
<proteinExistence type="predicted"/>
<evidence type="ECO:0000259" key="5">
    <source>
        <dbReference type="PROSITE" id="PS51007"/>
    </source>
</evidence>
<dbReference type="InterPro" id="IPR036909">
    <property type="entry name" value="Cyt_c-like_dom_sf"/>
</dbReference>
<evidence type="ECO:0000256" key="2">
    <source>
        <dbReference type="ARBA" id="ARBA00022723"/>
    </source>
</evidence>